<dbReference type="Pfam" id="PF00550">
    <property type="entry name" value="PP-binding"/>
    <property type="match status" value="1"/>
</dbReference>
<dbReference type="PROSITE" id="PS00455">
    <property type="entry name" value="AMP_BINDING"/>
    <property type="match status" value="1"/>
</dbReference>
<keyword evidence="5" id="KW-1185">Reference proteome</keyword>
<sequence>MTHSFPPRIVDLVVRQVQAQPDATAVSAGDHSLTYRDLDRASDAVASRLTAAGTRADDVVAVLADRSPDLIAALLGILKAGAGYLVADPSAPAERLAWILGDAAPAAILTGPGHAPPGDPAVPVLPLTGPAAGPAAPVPVAPGTLAYVSYTSGSTGRPKGVAVPHDAVVRLVHDTRWASFGPDDVFLQASPVAFDASTLEIWAPLTTGGRLAVHPPGPVTAASIAATVAAEGVTVLWLTAGIFHQLARTSPGALRGVRHLLAGGDVVAPRQIAQVLDAVAGLTFTNGYGPTENTTFTTCWTTRTAPTAGTTPIGRPIDGTAVRVLDDELRPVRPGTEGRLWAAGRGLARGYLGRPGLTAEKFRPDPWGAPGDRMYDTGDRVRVGADGAIEYLGRADQQVKIRGFRVEPGEIEQTLRRHPEVVDAAVVAQTDPVTGTRLVGYVVLAGTAGPQTAATVRRDLRAELPEYMIPAAVLPLDRMPLTANGKVDRSRLPAADRAPRTVEGDYHPPSTGTEAELADVWGRALRVEPIGVDDDFFELGGHSLLAAELVGELHRRFAVRVPARTLYRDATIRRLAAVVDELRDTLGVAA</sequence>
<dbReference type="SUPFAM" id="SSF56801">
    <property type="entry name" value="Acetyl-CoA synthetase-like"/>
    <property type="match status" value="1"/>
</dbReference>
<reference evidence="4 5" key="1">
    <citation type="submission" date="2023-08" db="EMBL/GenBank/DDBJ databases">
        <title>Phytohabitans sansha sp. nov., isolated from marine sediment.</title>
        <authorList>
            <person name="Zhao Y."/>
            <person name="Yi K."/>
        </authorList>
    </citation>
    <scope>NUCLEOTIDE SEQUENCE [LARGE SCALE GENOMIC DNA]</scope>
    <source>
        <strain evidence="4 5">ZYX-F-186</strain>
    </source>
</reference>
<dbReference type="InterPro" id="IPR000873">
    <property type="entry name" value="AMP-dep_synth/lig_dom"/>
</dbReference>
<dbReference type="InterPro" id="IPR045851">
    <property type="entry name" value="AMP-bd_C_sf"/>
</dbReference>
<dbReference type="InterPro" id="IPR025110">
    <property type="entry name" value="AMP-bd_C"/>
</dbReference>
<dbReference type="RefSeq" id="WP_308712442.1">
    <property type="nucleotide sequence ID" value="NZ_JAVHUY010000009.1"/>
</dbReference>
<dbReference type="InterPro" id="IPR010071">
    <property type="entry name" value="AA_adenyl_dom"/>
</dbReference>
<dbReference type="InterPro" id="IPR020845">
    <property type="entry name" value="AMP-binding_CS"/>
</dbReference>
<dbReference type="InterPro" id="IPR009081">
    <property type="entry name" value="PP-bd_ACP"/>
</dbReference>
<dbReference type="Gene3D" id="3.30.300.30">
    <property type="match status" value="1"/>
</dbReference>
<dbReference type="Gene3D" id="1.10.1200.10">
    <property type="entry name" value="ACP-like"/>
    <property type="match status" value="1"/>
</dbReference>
<dbReference type="InterPro" id="IPR006162">
    <property type="entry name" value="Ppantetheine_attach_site"/>
</dbReference>
<dbReference type="EMBL" id="JAVHUY010000009">
    <property type="protein sequence ID" value="MDQ7905169.1"/>
    <property type="molecule type" value="Genomic_DNA"/>
</dbReference>
<keyword evidence="2" id="KW-0597">Phosphoprotein</keyword>
<dbReference type="Pfam" id="PF13193">
    <property type="entry name" value="AMP-binding_C"/>
    <property type="match status" value="1"/>
</dbReference>
<name>A0ABU0ZFK1_9ACTN</name>
<dbReference type="NCBIfam" id="TIGR01733">
    <property type="entry name" value="AA-adenyl-dom"/>
    <property type="match status" value="1"/>
</dbReference>
<dbReference type="InterPro" id="IPR020806">
    <property type="entry name" value="PKS_PP-bd"/>
</dbReference>
<dbReference type="CDD" id="cd12117">
    <property type="entry name" value="A_NRPS_Srf_like"/>
    <property type="match status" value="1"/>
</dbReference>
<dbReference type="PROSITE" id="PS00012">
    <property type="entry name" value="PHOSPHOPANTETHEINE"/>
    <property type="match status" value="1"/>
</dbReference>
<dbReference type="Proteomes" id="UP001230908">
    <property type="component" value="Unassembled WGS sequence"/>
</dbReference>
<dbReference type="Gene3D" id="2.30.38.10">
    <property type="entry name" value="Luciferase, Domain 3"/>
    <property type="match status" value="1"/>
</dbReference>
<organism evidence="4 5">
    <name type="scientific">Phytohabitans maris</name>
    <dbReference type="NCBI Taxonomy" id="3071409"/>
    <lineage>
        <taxon>Bacteria</taxon>
        <taxon>Bacillati</taxon>
        <taxon>Actinomycetota</taxon>
        <taxon>Actinomycetes</taxon>
        <taxon>Micromonosporales</taxon>
        <taxon>Micromonosporaceae</taxon>
    </lineage>
</organism>
<gene>
    <name evidence="4" type="ORF">RB614_11610</name>
</gene>
<evidence type="ECO:0000313" key="5">
    <source>
        <dbReference type="Proteomes" id="UP001230908"/>
    </source>
</evidence>
<dbReference type="PANTHER" id="PTHR45527:SF1">
    <property type="entry name" value="FATTY ACID SYNTHASE"/>
    <property type="match status" value="1"/>
</dbReference>
<evidence type="ECO:0000256" key="1">
    <source>
        <dbReference type="ARBA" id="ARBA00022450"/>
    </source>
</evidence>
<feature type="domain" description="Carrier" evidence="3">
    <location>
        <begin position="508"/>
        <end position="583"/>
    </location>
</feature>
<dbReference type="Gene3D" id="3.40.50.980">
    <property type="match status" value="2"/>
</dbReference>
<dbReference type="PROSITE" id="PS50075">
    <property type="entry name" value="CARRIER"/>
    <property type="match status" value="1"/>
</dbReference>
<proteinExistence type="predicted"/>
<dbReference type="PANTHER" id="PTHR45527">
    <property type="entry name" value="NONRIBOSOMAL PEPTIDE SYNTHETASE"/>
    <property type="match status" value="1"/>
</dbReference>
<dbReference type="SUPFAM" id="SSF47336">
    <property type="entry name" value="ACP-like"/>
    <property type="match status" value="1"/>
</dbReference>
<protein>
    <submittedName>
        <fullName evidence="4">Non-ribosomal peptide synthetase</fullName>
    </submittedName>
</protein>
<evidence type="ECO:0000256" key="2">
    <source>
        <dbReference type="ARBA" id="ARBA00022553"/>
    </source>
</evidence>
<dbReference type="InterPro" id="IPR036736">
    <property type="entry name" value="ACP-like_sf"/>
</dbReference>
<keyword evidence="1" id="KW-0596">Phosphopantetheine</keyword>
<evidence type="ECO:0000259" key="3">
    <source>
        <dbReference type="PROSITE" id="PS50075"/>
    </source>
</evidence>
<accession>A0ABU0ZFK1</accession>
<evidence type="ECO:0000313" key="4">
    <source>
        <dbReference type="EMBL" id="MDQ7905169.1"/>
    </source>
</evidence>
<dbReference type="SMART" id="SM00823">
    <property type="entry name" value="PKS_PP"/>
    <property type="match status" value="1"/>
</dbReference>
<dbReference type="Pfam" id="PF00501">
    <property type="entry name" value="AMP-binding"/>
    <property type="match status" value="1"/>
</dbReference>
<comment type="caution">
    <text evidence="4">The sequence shown here is derived from an EMBL/GenBank/DDBJ whole genome shotgun (WGS) entry which is preliminary data.</text>
</comment>